<feature type="binding site" evidence="2">
    <location>
        <position position="226"/>
    </location>
    <ligand>
        <name>Mg(2+)</name>
        <dbReference type="ChEBI" id="CHEBI:18420"/>
        <label>5</label>
    </ligand>
</feature>
<keyword evidence="1 2" id="KW-0784">Thiamine biosynthesis</keyword>
<feature type="binding site" evidence="2">
    <location>
        <position position="51"/>
    </location>
    <ligand>
        <name>Mg(2+)</name>
        <dbReference type="ChEBI" id="CHEBI:18420"/>
        <label>1</label>
    </ligand>
</feature>
<feature type="binding site" evidence="2">
    <location>
        <position position="223"/>
    </location>
    <ligand>
        <name>Mg(2+)</name>
        <dbReference type="ChEBI" id="CHEBI:18420"/>
        <label>3</label>
    </ligand>
</feature>
<feature type="binding site" evidence="2">
    <location>
        <position position="127"/>
    </location>
    <ligand>
        <name>Mg(2+)</name>
        <dbReference type="ChEBI" id="CHEBI:18420"/>
        <label>1</label>
    </ligand>
</feature>
<keyword evidence="6" id="KW-1185">Reference proteome</keyword>
<keyword evidence="2" id="KW-0479">Metal-binding</keyword>
<evidence type="ECO:0000313" key="6">
    <source>
        <dbReference type="Proteomes" id="UP000541421"/>
    </source>
</evidence>
<feature type="binding site" evidence="2">
    <location>
        <position position="273"/>
    </location>
    <ligand>
        <name>substrate</name>
    </ligand>
</feature>
<comment type="function">
    <text evidence="2">Catalyzes the ATP-dependent phosphorylation of thiamine-monophosphate (TMP) to form thiamine-pyrophosphate (TPP), the active form of vitamin B1.</text>
</comment>
<dbReference type="RefSeq" id="WP_171589469.1">
    <property type="nucleotide sequence ID" value="NZ_JABGBO010000012.1"/>
</dbReference>
<feature type="binding site" evidence="2">
    <location>
        <position position="59"/>
    </location>
    <ligand>
        <name>substrate</name>
    </ligand>
</feature>
<dbReference type="Gene3D" id="3.30.1330.10">
    <property type="entry name" value="PurM-like, N-terminal domain"/>
    <property type="match status" value="1"/>
</dbReference>
<dbReference type="SUPFAM" id="SSF56042">
    <property type="entry name" value="PurM C-terminal domain-like"/>
    <property type="match status" value="1"/>
</dbReference>
<sequence length="343" mass="36918">MSGEFDLIRRYFSHTQAQPDNMARRAGVILGVADDCAIFTSPQGKQIATSTDLLVEGRHFFSDVNPYALGHKALAVNLSDLAAMGAKPIGCLLGLALPRIDEDWLQRFSQGFYHLSNKMACPLIGGDTTRSEQGVTISVTVFGEVTPPYLTRSAAQVGDVIWVSGYLGDAHIALECLLKQHQGQTLNAMELHLLERTRSALEYPQPRISLGLALHGLAHAMLDISDGLLQDLGHILSQSQVCAKVYEEKLPVSPHLLDMDVIQRRKAVLAGGDVYELCFTAPASATGKLHALSHQLAIPLTPIGEICANKEGALGGLVAVVDAQGQPVKLASHGFDHFAPFDN</sequence>
<keyword evidence="2 5" id="KW-0418">Kinase</keyword>
<dbReference type="InterPro" id="IPR006283">
    <property type="entry name" value="ThiL-like"/>
</dbReference>
<dbReference type="GO" id="GO:0009228">
    <property type="term" value="P:thiamine biosynthetic process"/>
    <property type="evidence" value="ECO:0007669"/>
    <property type="project" value="UniProtKB-KW"/>
</dbReference>
<comment type="miscellaneous">
    <text evidence="2">Reaction mechanism of ThiL seems to utilize a direct, inline transfer of the gamma-phosphate of ATP to TMP rather than a phosphorylated enzyme intermediate.</text>
</comment>
<dbReference type="Proteomes" id="UP000541421">
    <property type="component" value="Unassembled WGS sequence"/>
</dbReference>
<keyword evidence="2 5" id="KW-0808">Transferase</keyword>
<keyword evidence="2" id="KW-0067">ATP-binding</keyword>
<dbReference type="GO" id="GO:0009229">
    <property type="term" value="P:thiamine diphosphate biosynthetic process"/>
    <property type="evidence" value="ECO:0007669"/>
    <property type="project" value="UniProtKB-UniRule"/>
</dbReference>
<dbReference type="NCBIfam" id="TIGR01379">
    <property type="entry name" value="thiL"/>
    <property type="match status" value="1"/>
</dbReference>
<reference evidence="5 6" key="1">
    <citation type="submission" date="2020-05" db="EMBL/GenBank/DDBJ databases">
        <authorList>
            <person name="Niu N."/>
        </authorList>
    </citation>
    <scope>NUCLEOTIDE SEQUENCE [LARGE SCALE GENOMIC DNA]</scope>
    <source>
        <strain evidence="5 6">LMG10982</strain>
    </source>
</reference>
<comment type="catalytic activity">
    <reaction evidence="2">
        <text>thiamine phosphate + ATP = thiamine diphosphate + ADP</text>
        <dbReference type="Rhea" id="RHEA:15913"/>
        <dbReference type="ChEBI" id="CHEBI:30616"/>
        <dbReference type="ChEBI" id="CHEBI:37575"/>
        <dbReference type="ChEBI" id="CHEBI:58937"/>
        <dbReference type="ChEBI" id="CHEBI:456216"/>
        <dbReference type="EC" id="2.7.4.16"/>
    </reaction>
</comment>
<dbReference type="InterPro" id="IPR036676">
    <property type="entry name" value="PurM-like_C_sf"/>
</dbReference>
<protein>
    <recommendedName>
        <fullName evidence="2">Thiamine-monophosphate kinase</fullName>
        <shortName evidence="2">TMP kinase</shortName>
        <shortName evidence="2">Thiamine-phosphate kinase</shortName>
        <ecNumber evidence="2">2.7.4.16</ecNumber>
    </recommendedName>
</protein>
<comment type="similarity">
    <text evidence="2">Belongs to the thiamine-monophosphate kinase family.</text>
</comment>
<feature type="binding site" evidence="2">
    <location>
        <position position="35"/>
    </location>
    <ligand>
        <name>Mg(2+)</name>
        <dbReference type="ChEBI" id="CHEBI:18420"/>
        <label>4</label>
    </ligand>
</feature>
<name>A0A7Y4LE19_9BURK</name>
<dbReference type="PIRSF" id="PIRSF005303">
    <property type="entry name" value="Thiam_monoph_kin"/>
    <property type="match status" value="1"/>
</dbReference>
<comment type="pathway">
    <text evidence="2">Cofactor biosynthesis; thiamine diphosphate biosynthesis; thiamine diphosphate from thiamine phosphate: step 1/1.</text>
</comment>
<dbReference type="HAMAP" id="MF_02128">
    <property type="entry name" value="TMP_kinase"/>
    <property type="match status" value="1"/>
</dbReference>
<dbReference type="InterPro" id="IPR010918">
    <property type="entry name" value="PurM-like_C_dom"/>
</dbReference>
<proteinExistence type="inferred from homology"/>
<dbReference type="GO" id="GO:0005524">
    <property type="term" value="F:ATP binding"/>
    <property type="evidence" value="ECO:0007669"/>
    <property type="project" value="UniProtKB-UniRule"/>
</dbReference>
<comment type="caution">
    <text evidence="5">The sequence shown here is derived from an EMBL/GenBank/DDBJ whole genome shotgun (WGS) entry which is preliminary data.</text>
</comment>
<evidence type="ECO:0000259" key="3">
    <source>
        <dbReference type="Pfam" id="PF00586"/>
    </source>
</evidence>
<dbReference type="AlphaFoldDB" id="A0A7Y4LE19"/>
<dbReference type="InterPro" id="IPR016188">
    <property type="entry name" value="PurM-like_N"/>
</dbReference>
<feature type="domain" description="PurM-like N-terminal" evidence="3">
    <location>
        <begin position="34"/>
        <end position="145"/>
    </location>
</feature>
<feature type="binding site" evidence="2">
    <location>
        <position position="35"/>
    </location>
    <ligand>
        <name>Mg(2+)</name>
        <dbReference type="ChEBI" id="CHEBI:18420"/>
        <label>3</label>
    </ligand>
</feature>
<evidence type="ECO:0000256" key="2">
    <source>
        <dbReference type="HAMAP-Rule" id="MF_02128"/>
    </source>
</evidence>
<keyword evidence="2" id="KW-0547">Nucleotide-binding</keyword>
<comment type="caution">
    <text evidence="2">Lacks conserved residue(s) required for the propagation of feature annotation.</text>
</comment>
<dbReference type="GO" id="GO:0009030">
    <property type="term" value="F:thiamine-phosphate kinase activity"/>
    <property type="evidence" value="ECO:0007669"/>
    <property type="project" value="UniProtKB-UniRule"/>
</dbReference>
<feature type="binding site" evidence="2">
    <location>
        <position position="80"/>
    </location>
    <ligand>
        <name>Mg(2+)</name>
        <dbReference type="ChEBI" id="CHEBI:18420"/>
        <label>4</label>
    </ligand>
</feature>
<feature type="binding site" evidence="2">
    <location>
        <position position="225"/>
    </location>
    <ligand>
        <name>ATP</name>
        <dbReference type="ChEBI" id="CHEBI:30616"/>
    </ligand>
</feature>
<gene>
    <name evidence="2 5" type="primary">thiL</name>
    <name evidence="5" type="ORF">HKX40_10135</name>
</gene>
<organism evidence="5 6">
    <name type="scientific">Pelistega europaea</name>
    <dbReference type="NCBI Taxonomy" id="106147"/>
    <lineage>
        <taxon>Bacteria</taxon>
        <taxon>Pseudomonadati</taxon>
        <taxon>Pseudomonadota</taxon>
        <taxon>Betaproteobacteria</taxon>
        <taxon>Burkholderiales</taxon>
        <taxon>Alcaligenaceae</taxon>
        <taxon>Pelistega</taxon>
    </lineage>
</organism>
<dbReference type="UniPathway" id="UPA00060">
    <property type="reaction ID" value="UER00142"/>
</dbReference>
<feature type="binding site" evidence="2">
    <location>
        <position position="52"/>
    </location>
    <ligand>
        <name>Mg(2+)</name>
        <dbReference type="ChEBI" id="CHEBI:18420"/>
        <label>2</label>
    </ligand>
</feature>
<feature type="binding site" evidence="2">
    <location>
        <position position="52"/>
    </location>
    <ligand>
        <name>Mg(2+)</name>
        <dbReference type="ChEBI" id="CHEBI:18420"/>
        <label>1</label>
    </ligand>
</feature>
<dbReference type="GO" id="GO:0000287">
    <property type="term" value="F:magnesium ion binding"/>
    <property type="evidence" value="ECO:0007669"/>
    <property type="project" value="UniProtKB-UniRule"/>
</dbReference>
<feature type="binding site" evidence="2">
    <location>
        <position position="335"/>
    </location>
    <ligand>
        <name>substrate</name>
    </ligand>
</feature>
<dbReference type="CDD" id="cd02194">
    <property type="entry name" value="ThiL"/>
    <property type="match status" value="1"/>
</dbReference>
<keyword evidence="2" id="KW-0460">Magnesium</keyword>
<dbReference type="SUPFAM" id="SSF55326">
    <property type="entry name" value="PurM N-terminal domain-like"/>
    <property type="match status" value="1"/>
</dbReference>
<dbReference type="EMBL" id="JABGBO010000012">
    <property type="protein sequence ID" value="NOL50486.1"/>
    <property type="molecule type" value="Genomic_DNA"/>
</dbReference>
<dbReference type="Pfam" id="PF00586">
    <property type="entry name" value="AIRS"/>
    <property type="match status" value="1"/>
</dbReference>
<feature type="binding site" evidence="2">
    <location>
        <position position="50"/>
    </location>
    <ligand>
        <name>Mg(2+)</name>
        <dbReference type="ChEBI" id="CHEBI:18420"/>
        <label>4</label>
    </ligand>
</feature>
<feature type="binding site" evidence="2">
    <location>
        <position position="80"/>
    </location>
    <ligand>
        <name>Mg(2+)</name>
        <dbReference type="ChEBI" id="CHEBI:18420"/>
        <label>3</label>
    </ligand>
</feature>
<dbReference type="Gene3D" id="3.90.650.10">
    <property type="entry name" value="PurM-like C-terminal domain"/>
    <property type="match status" value="1"/>
</dbReference>
<dbReference type="PANTHER" id="PTHR30270:SF0">
    <property type="entry name" value="THIAMINE-MONOPHOSPHATE KINASE"/>
    <property type="match status" value="1"/>
</dbReference>
<feature type="binding site" evidence="2">
    <location>
        <position position="80"/>
    </location>
    <ligand>
        <name>Mg(2+)</name>
        <dbReference type="ChEBI" id="CHEBI:18420"/>
        <label>2</label>
    </ligand>
</feature>
<feature type="domain" description="PurM-like C-terminal" evidence="4">
    <location>
        <begin position="156"/>
        <end position="312"/>
    </location>
</feature>
<evidence type="ECO:0000259" key="4">
    <source>
        <dbReference type="Pfam" id="PF02769"/>
    </source>
</evidence>
<feature type="binding site" evidence="2">
    <location>
        <position position="152"/>
    </location>
    <ligand>
        <name>ATP</name>
        <dbReference type="ChEBI" id="CHEBI:30616"/>
    </ligand>
</feature>
<evidence type="ECO:0000256" key="1">
    <source>
        <dbReference type="ARBA" id="ARBA00022977"/>
    </source>
</evidence>
<dbReference type="PANTHER" id="PTHR30270">
    <property type="entry name" value="THIAMINE-MONOPHOSPHATE KINASE"/>
    <property type="match status" value="1"/>
</dbReference>
<dbReference type="EC" id="2.7.4.16" evidence="2"/>
<evidence type="ECO:0000313" key="5">
    <source>
        <dbReference type="EMBL" id="NOL50486.1"/>
    </source>
</evidence>
<feature type="binding site" evidence="2">
    <location>
        <begin position="126"/>
        <end position="127"/>
    </location>
    <ligand>
        <name>ATP</name>
        <dbReference type="ChEBI" id="CHEBI:30616"/>
    </ligand>
</feature>
<dbReference type="Pfam" id="PF02769">
    <property type="entry name" value="AIRS_C"/>
    <property type="match status" value="1"/>
</dbReference>
<accession>A0A7Y4LE19</accession>
<dbReference type="InterPro" id="IPR036921">
    <property type="entry name" value="PurM-like_N_sf"/>
</dbReference>